<dbReference type="AlphaFoldDB" id="A0A0C3Q5T0"/>
<keyword evidence="4" id="KW-1185">Reference proteome</keyword>
<feature type="region of interest" description="Disordered" evidence="1">
    <location>
        <begin position="34"/>
        <end position="115"/>
    </location>
</feature>
<feature type="compositionally biased region" description="Polar residues" evidence="1">
    <location>
        <begin position="57"/>
        <end position="67"/>
    </location>
</feature>
<evidence type="ECO:0000256" key="1">
    <source>
        <dbReference type="SAM" id="MobiDB-lite"/>
    </source>
</evidence>
<accession>A0A0C3Q5T0</accession>
<feature type="signal peptide" evidence="2">
    <location>
        <begin position="1"/>
        <end position="20"/>
    </location>
</feature>
<evidence type="ECO:0000313" key="4">
    <source>
        <dbReference type="Proteomes" id="UP000054248"/>
    </source>
</evidence>
<dbReference type="OrthoDB" id="10493617at2759"/>
<dbReference type="HOGENOM" id="CLU_2110724_0_0_1"/>
<proteinExistence type="predicted"/>
<name>A0A0C3Q5T0_9AGAM</name>
<evidence type="ECO:0000313" key="3">
    <source>
        <dbReference type="EMBL" id="KIO24530.1"/>
    </source>
</evidence>
<keyword evidence="2" id="KW-0732">Signal</keyword>
<sequence>MRLSFLFVTALVSNISPASAQSEVDPVQYSHLKNNPAFSRHRPSAAEFIHDSDTASKRSLNSHSSNTKRLERPIWSRRQEDHSRYSNDEGEEEGTSSHAGQPGMAGKETAARAPV</sequence>
<protein>
    <submittedName>
        <fullName evidence="3">Uncharacterized protein</fullName>
    </submittedName>
</protein>
<gene>
    <name evidence="3" type="ORF">M407DRAFT_26052</name>
</gene>
<dbReference type="Proteomes" id="UP000054248">
    <property type="component" value="Unassembled WGS sequence"/>
</dbReference>
<evidence type="ECO:0000256" key="2">
    <source>
        <dbReference type="SAM" id="SignalP"/>
    </source>
</evidence>
<feature type="compositionally biased region" description="Basic and acidic residues" evidence="1">
    <location>
        <begin position="68"/>
        <end position="87"/>
    </location>
</feature>
<dbReference type="EMBL" id="KN823059">
    <property type="protein sequence ID" value="KIO24530.1"/>
    <property type="molecule type" value="Genomic_DNA"/>
</dbReference>
<organism evidence="3 4">
    <name type="scientific">Tulasnella calospora MUT 4182</name>
    <dbReference type="NCBI Taxonomy" id="1051891"/>
    <lineage>
        <taxon>Eukaryota</taxon>
        <taxon>Fungi</taxon>
        <taxon>Dikarya</taxon>
        <taxon>Basidiomycota</taxon>
        <taxon>Agaricomycotina</taxon>
        <taxon>Agaricomycetes</taxon>
        <taxon>Cantharellales</taxon>
        <taxon>Tulasnellaceae</taxon>
        <taxon>Tulasnella</taxon>
    </lineage>
</organism>
<feature type="chain" id="PRO_5002180637" evidence="2">
    <location>
        <begin position="21"/>
        <end position="115"/>
    </location>
</feature>
<reference evidence="4" key="2">
    <citation type="submission" date="2015-01" db="EMBL/GenBank/DDBJ databases">
        <title>Evolutionary Origins and Diversification of the Mycorrhizal Mutualists.</title>
        <authorList>
            <consortium name="DOE Joint Genome Institute"/>
            <consortium name="Mycorrhizal Genomics Consortium"/>
            <person name="Kohler A."/>
            <person name="Kuo A."/>
            <person name="Nagy L.G."/>
            <person name="Floudas D."/>
            <person name="Copeland A."/>
            <person name="Barry K.W."/>
            <person name="Cichocki N."/>
            <person name="Veneault-Fourrey C."/>
            <person name="LaButti K."/>
            <person name="Lindquist E.A."/>
            <person name="Lipzen A."/>
            <person name="Lundell T."/>
            <person name="Morin E."/>
            <person name="Murat C."/>
            <person name="Riley R."/>
            <person name="Ohm R."/>
            <person name="Sun H."/>
            <person name="Tunlid A."/>
            <person name="Henrissat B."/>
            <person name="Grigoriev I.V."/>
            <person name="Hibbett D.S."/>
            <person name="Martin F."/>
        </authorList>
    </citation>
    <scope>NUCLEOTIDE SEQUENCE [LARGE SCALE GENOMIC DNA]</scope>
    <source>
        <strain evidence="4">MUT 4182</strain>
    </source>
</reference>
<reference evidence="3 4" key="1">
    <citation type="submission" date="2014-04" db="EMBL/GenBank/DDBJ databases">
        <authorList>
            <consortium name="DOE Joint Genome Institute"/>
            <person name="Kuo A."/>
            <person name="Girlanda M."/>
            <person name="Perotto S."/>
            <person name="Kohler A."/>
            <person name="Nagy L.G."/>
            <person name="Floudas D."/>
            <person name="Copeland A."/>
            <person name="Barry K.W."/>
            <person name="Cichocki N."/>
            <person name="Veneault-Fourrey C."/>
            <person name="LaButti K."/>
            <person name="Lindquist E.A."/>
            <person name="Lipzen A."/>
            <person name="Lundell T."/>
            <person name="Morin E."/>
            <person name="Murat C."/>
            <person name="Sun H."/>
            <person name="Tunlid A."/>
            <person name="Henrissat B."/>
            <person name="Grigoriev I.V."/>
            <person name="Hibbett D.S."/>
            <person name="Martin F."/>
            <person name="Nordberg H.P."/>
            <person name="Cantor M.N."/>
            <person name="Hua S.X."/>
        </authorList>
    </citation>
    <scope>NUCLEOTIDE SEQUENCE [LARGE SCALE GENOMIC DNA]</scope>
    <source>
        <strain evidence="3 4">MUT 4182</strain>
    </source>
</reference>